<dbReference type="InterPro" id="IPR006103">
    <property type="entry name" value="Glyco_hydro_2_cat"/>
</dbReference>
<proteinExistence type="inferred from homology"/>
<dbReference type="SUPFAM" id="SSF51445">
    <property type="entry name" value="(Trans)glycosidases"/>
    <property type="match status" value="1"/>
</dbReference>
<keyword evidence="8" id="KW-1185">Reference proteome</keyword>
<dbReference type="InterPro" id="IPR006104">
    <property type="entry name" value="Glyco_hydro_2_N"/>
</dbReference>
<dbReference type="PANTHER" id="PTHR42732">
    <property type="entry name" value="BETA-GALACTOSIDASE"/>
    <property type="match status" value="1"/>
</dbReference>
<dbReference type="PROSITE" id="PS51257">
    <property type="entry name" value="PROKAR_LIPOPROTEIN"/>
    <property type="match status" value="1"/>
</dbReference>
<comment type="similarity">
    <text evidence="1">Belongs to the glycosyl hydrolase 2 family.</text>
</comment>
<accession>A0ABY6CVC6</accession>
<feature type="domain" description="Glycosyl hydrolases family 2 sugar binding" evidence="6">
    <location>
        <begin position="54"/>
        <end position="143"/>
    </location>
</feature>
<dbReference type="Pfam" id="PF02837">
    <property type="entry name" value="Glyco_hydro_2_N"/>
    <property type="match status" value="1"/>
</dbReference>
<dbReference type="InterPro" id="IPR008979">
    <property type="entry name" value="Galactose-bd-like_sf"/>
</dbReference>
<evidence type="ECO:0000256" key="1">
    <source>
        <dbReference type="ARBA" id="ARBA00007401"/>
    </source>
</evidence>
<name>A0ABY6CVC6_9BACT</name>
<dbReference type="EMBL" id="CP106735">
    <property type="protein sequence ID" value="UXX77867.1"/>
    <property type="molecule type" value="Genomic_DNA"/>
</dbReference>
<dbReference type="Pfam" id="PF02836">
    <property type="entry name" value="Glyco_hydro_2_C"/>
    <property type="match status" value="1"/>
</dbReference>
<evidence type="ECO:0000313" key="7">
    <source>
        <dbReference type="EMBL" id="UXX77867.1"/>
    </source>
</evidence>
<feature type="domain" description="Glycoside hydrolase family 2 immunoglobulin-like beta-sandwich" evidence="4">
    <location>
        <begin position="177"/>
        <end position="278"/>
    </location>
</feature>
<keyword evidence="3" id="KW-0326">Glycosidase</keyword>
<keyword evidence="2" id="KW-0378">Hydrolase</keyword>
<evidence type="ECO:0000259" key="6">
    <source>
        <dbReference type="Pfam" id="PF02837"/>
    </source>
</evidence>
<sequence length="581" mass="66153">MKKIHFIPYLLLGIFLASCQESKEPKEQSLNGTWQFVAAHSLSEEEVLSGGVHWDTLAVPGNWDTRERYTSYVGKGYYQRTFEISKKWSEKQIRLRFGAVYQQAKVWLNGQLLGQHVGGYTPFEFNITDQVNWNQPNTLTVMADNSYQRGAWLAWGGISRRVTLHADAPRRMVYQHISAIPDFENEKIRFAISYQIENNSTEDTQVQIQPRISSGTQPDPVKVTVLAGQSAQASVQWETGLLNYQLWDLDDPTLYELTSELTVAGQLEDVISHRFGIRRIEARGEQLLLNNRPLRANGLNRVHDHPAYGNTEPDHLVESDMSDIMALGGRFSRLMHAPLSENLLDLCDSLGFLLIEEIPVWGNDDPQSFASNPQTQQWLRELIQRDYNHPSVVGWSVGNELRDSIPDWGHKTLTPDQLAYVNSMLAYVGTLDSTRLKTYVSLTAYGSHTTMGNEPYELLDLICINSYGDAQKAVRQTHEHFPGKPIFMSEIGRTQIGTAPDGALSEALITDLEALKELPYLVGVSIWSYNDYRSRYPGTPASGFREWGVVDERRNKKKAYRQLKEVYGKWNKNKKYSDEIK</sequence>
<evidence type="ECO:0000259" key="5">
    <source>
        <dbReference type="Pfam" id="PF02836"/>
    </source>
</evidence>
<evidence type="ECO:0000256" key="2">
    <source>
        <dbReference type="ARBA" id="ARBA00022801"/>
    </source>
</evidence>
<dbReference type="Gene3D" id="2.60.120.260">
    <property type="entry name" value="Galactose-binding domain-like"/>
    <property type="match status" value="1"/>
</dbReference>
<dbReference type="PRINTS" id="PR00132">
    <property type="entry name" value="GLHYDRLASE2"/>
</dbReference>
<evidence type="ECO:0000313" key="8">
    <source>
        <dbReference type="Proteomes" id="UP001062165"/>
    </source>
</evidence>
<dbReference type="SUPFAM" id="SSF49785">
    <property type="entry name" value="Galactose-binding domain-like"/>
    <property type="match status" value="1"/>
</dbReference>
<dbReference type="InterPro" id="IPR006102">
    <property type="entry name" value="Ig-like_GH2"/>
</dbReference>
<organism evidence="7 8">
    <name type="scientific">Reichenbachiella carrageenanivorans</name>
    <dbReference type="NCBI Taxonomy" id="2979869"/>
    <lineage>
        <taxon>Bacteria</taxon>
        <taxon>Pseudomonadati</taxon>
        <taxon>Bacteroidota</taxon>
        <taxon>Cytophagia</taxon>
        <taxon>Cytophagales</taxon>
        <taxon>Reichenbachiellaceae</taxon>
        <taxon>Reichenbachiella</taxon>
    </lineage>
</organism>
<feature type="domain" description="Glycoside hydrolase family 2 catalytic" evidence="5">
    <location>
        <begin position="281"/>
        <end position="494"/>
    </location>
</feature>
<evidence type="ECO:0000259" key="4">
    <source>
        <dbReference type="Pfam" id="PF00703"/>
    </source>
</evidence>
<dbReference type="PANTHER" id="PTHR42732:SF1">
    <property type="entry name" value="BETA-MANNOSIDASE"/>
    <property type="match status" value="1"/>
</dbReference>
<dbReference type="Gene3D" id="3.20.20.80">
    <property type="entry name" value="Glycosidases"/>
    <property type="match status" value="1"/>
</dbReference>
<dbReference type="InterPro" id="IPR006101">
    <property type="entry name" value="Glyco_hydro_2"/>
</dbReference>
<dbReference type="InterPro" id="IPR017853">
    <property type="entry name" value="GH"/>
</dbReference>
<dbReference type="InterPro" id="IPR051913">
    <property type="entry name" value="GH2_Domain-Containing"/>
</dbReference>
<dbReference type="Pfam" id="PF00703">
    <property type="entry name" value="Glyco_hydro_2"/>
    <property type="match status" value="1"/>
</dbReference>
<protein>
    <submittedName>
        <fullName evidence="7">Beta galactosidase jelly roll domain-containing protein</fullName>
    </submittedName>
</protein>
<dbReference type="InterPro" id="IPR013783">
    <property type="entry name" value="Ig-like_fold"/>
</dbReference>
<dbReference type="Proteomes" id="UP001062165">
    <property type="component" value="Chromosome"/>
</dbReference>
<gene>
    <name evidence="7" type="ORF">N7E81_10860</name>
</gene>
<dbReference type="RefSeq" id="WP_263049614.1">
    <property type="nucleotide sequence ID" value="NZ_CP106735.1"/>
</dbReference>
<evidence type="ECO:0000256" key="3">
    <source>
        <dbReference type="ARBA" id="ARBA00023295"/>
    </source>
</evidence>
<dbReference type="Gene3D" id="2.60.40.10">
    <property type="entry name" value="Immunoglobulins"/>
    <property type="match status" value="1"/>
</dbReference>
<reference evidence="7" key="1">
    <citation type="submission" date="2022-10" db="EMBL/GenBank/DDBJ databases">
        <title>Comparative genomics and taxonomic characterization of three novel marine species of genus Reichenbachiella exhibiting antioxidant and polysaccharide degradation activities.</title>
        <authorList>
            <person name="Muhammad N."/>
            <person name="Lee Y.-J."/>
            <person name="Ko J."/>
            <person name="Kim S.-G."/>
        </authorList>
    </citation>
    <scope>NUCLEOTIDE SEQUENCE</scope>
    <source>
        <strain evidence="7">Wsw4-B4</strain>
    </source>
</reference>
<dbReference type="InterPro" id="IPR036156">
    <property type="entry name" value="Beta-gal/glucu_dom_sf"/>
</dbReference>
<dbReference type="SUPFAM" id="SSF49303">
    <property type="entry name" value="beta-Galactosidase/glucuronidase domain"/>
    <property type="match status" value="1"/>
</dbReference>